<proteinExistence type="predicted"/>
<dbReference type="EMBL" id="CAJVCH010154046">
    <property type="protein sequence ID" value="CAG7727828.1"/>
    <property type="molecule type" value="Genomic_DNA"/>
</dbReference>
<comment type="caution">
    <text evidence="3">The sequence shown here is derived from an EMBL/GenBank/DDBJ whole genome shotgun (WGS) entry which is preliminary data.</text>
</comment>
<protein>
    <submittedName>
        <fullName evidence="3">Uncharacterized protein</fullName>
    </submittedName>
</protein>
<feature type="chain" id="PRO_5035214216" evidence="2">
    <location>
        <begin position="22"/>
        <end position="595"/>
    </location>
</feature>
<dbReference type="AlphaFoldDB" id="A0A8J2K1G3"/>
<feature type="region of interest" description="Disordered" evidence="1">
    <location>
        <begin position="477"/>
        <end position="515"/>
    </location>
</feature>
<feature type="compositionally biased region" description="Low complexity" evidence="1">
    <location>
        <begin position="162"/>
        <end position="173"/>
    </location>
</feature>
<feature type="compositionally biased region" description="Polar residues" evidence="1">
    <location>
        <begin position="279"/>
        <end position="293"/>
    </location>
</feature>
<feature type="compositionally biased region" description="Basic and acidic residues" evidence="1">
    <location>
        <begin position="254"/>
        <end position="263"/>
    </location>
</feature>
<sequence length="595" mass="65080">MGRNIVWTLFSIVGILHLTSGTEQWTKQNSFSKYSSQVPASSSENRRVSPAKESFDYTSGFPHGFSQGLPTFDFTGPMASAGEHKEQVQSAEQSENVGFVNGPPEGFPSLEQLGGKFPDFGDSVEPEQPSSSKQSTSYRQKPNYASPAPPSYSNEEYDDYLSGPGPSSVDGPGYRVRPDDSSEPTNSEYRQQPAPPPLPSPSVVRPPSNYNPVQASGSSPHSNYPSRPQYHSGHASHSHGSPRYQPKKAVVLKVSEKNKRVKPDYLPPGPPVFYAPSPDMQSSSHPSQDNRGASTYDMYRRAGRLIQRQKRSAQRSAAGKGPSDVTQKPEDLKTAASESETFWELTSSPFILFDTYKNPEEKEQSTSNGNISFTQGGDADGGEQRFFPSFPAPPAPYLLGPFGGGPPARAPLFPGPAANRAPSRYHPQYAGHNKFSPPPNRGPSNVYSAESHDHYQDNNLLGSGNFEVVRGGTYYGDDDDGYHGGSSGGSPQYHEHDDGDYYHHNGHSAPQEGYRLPGQDFFANFRDFADINPPSRAFSHRHEALAAEPRETIAFAHRPRQPKNILEKLENPRYGGSNVSVSPLSKDSDPMMATF</sequence>
<name>A0A8J2K1G3_9HEXA</name>
<feature type="region of interest" description="Disordered" evidence="1">
    <location>
        <begin position="34"/>
        <end position="55"/>
    </location>
</feature>
<feature type="signal peptide" evidence="2">
    <location>
        <begin position="1"/>
        <end position="21"/>
    </location>
</feature>
<dbReference type="OrthoDB" id="6425203at2759"/>
<feature type="region of interest" description="Disordered" evidence="1">
    <location>
        <begin position="559"/>
        <end position="595"/>
    </location>
</feature>
<evidence type="ECO:0000313" key="4">
    <source>
        <dbReference type="Proteomes" id="UP000708208"/>
    </source>
</evidence>
<keyword evidence="2" id="KW-0732">Signal</keyword>
<evidence type="ECO:0000256" key="2">
    <source>
        <dbReference type="SAM" id="SignalP"/>
    </source>
</evidence>
<feature type="compositionally biased region" description="Low complexity" evidence="1">
    <location>
        <begin position="201"/>
        <end position="213"/>
    </location>
</feature>
<feature type="compositionally biased region" description="Polar residues" evidence="1">
    <location>
        <begin position="128"/>
        <end position="140"/>
    </location>
</feature>
<feature type="compositionally biased region" description="Polar residues" evidence="1">
    <location>
        <begin position="214"/>
        <end position="226"/>
    </location>
</feature>
<feature type="compositionally biased region" description="Low complexity" evidence="1">
    <location>
        <begin position="231"/>
        <end position="241"/>
    </location>
</feature>
<feature type="compositionally biased region" description="Polar residues" evidence="1">
    <location>
        <begin position="34"/>
        <end position="43"/>
    </location>
</feature>
<feature type="region of interest" description="Disordered" evidence="1">
    <location>
        <begin position="68"/>
        <end position="340"/>
    </location>
</feature>
<feature type="compositionally biased region" description="Basic residues" evidence="1">
    <location>
        <begin position="301"/>
        <end position="313"/>
    </location>
</feature>
<organism evidence="3 4">
    <name type="scientific">Allacma fusca</name>
    <dbReference type="NCBI Taxonomy" id="39272"/>
    <lineage>
        <taxon>Eukaryota</taxon>
        <taxon>Metazoa</taxon>
        <taxon>Ecdysozoa</taxon>
        <taxon>Arthropoda</taxon>
        <taxon>Hexapoda</taxon>
        <taxon>Collembola</taxon>
        <taxon>Symphypleona</taxon>
        <taxon>Sminthuridae</taxon>
        <taxon>Allacma</taxon>
    </lineage>
</organism>
<reference evidence="3" key="1">
    <citation type="submission" date="2021-06" db="EMBL/GenBank/DDBJ databases">
        <authorList>
            <person name="Hodson N. C."/>
            <person name="Mongue J. A."/>
            <person name="Jaron S. K."/>
        </authorList>
    </citation>
    <scope>NUCLEOTIDE SEQUENCE</scope>
</reference>
<accession>A0A8J2K1G3</accession>
<feature type="region of interest" description="Disordered" evidence="1">
    <location>
        <begin position="354"/>
        <end position="450"/>
    </location>
</feature>
<keyword evidence="4" id="KW-1185">Reference proteome</keyword>
<feature type="compositionally biased region" description="Polar residues" evidence="1">
    <location>
        <begin position="365"/>
        <end position="375"/>
    </location>
</feature>
<dbReference type="Proteomes" id="UP000708208">
    <property type="component" value="Unassembled WGS sequence"/>
</dbReference>
<gene>
    <name evidence="3" type="ORF">AFUS01_LOCUS16649</name>
</gene>
<feature type="compositionally biased region" description="Low complexity" evidence="1">
    <location>
        <begin position="142"/>
        <end position="154"/>
    </location>
</feature>
<feature type="compositionally biased region" description="Basic and acidic residues" evidence="1">
    <location>
        <begin position="493"/>
        <end position="503"/>
    </location>
</feature>
<evidence type="ECO:0000256" key="1">
    <source>
        <dbReference type="SAM" id="MobiDB-lite"/>
    </source>
</evidence>
<evidence type="ECO:0000313" key="3">
    <source>
        <dbReference type="EMBL" id="CAG7727828.1"/>
    </source>
</evidence>